<dbReference type="EMBL" id="BMGM01000001">
    <property type="protein sequence ID" value="GGE26109.1"/>
    <property type="molecule type" value="Genomic_DNA"/>
</dbReference>
<organism evidence="1 2">
    <name type="scientific">Psychroflexus planctonicus</name>
    <dbReference type="NCBI Taxonomy" id="1526575"/>
    <lineage>
        <taxon>Bacteria</taxon>
        <taxon>Pseudomonadati</taxon>
        <taxon>Bacteroidota</taxon>
        <taxon>Flavobacteriia</taxon>
        <taxon>Flavobacteriales</taxon>
        <taxon>Flavobacteriaceae</taxon>
        <taxon>Psychroflexus</taxon>
    </lineage>
</organism>
<dbReference type="Proteomes" id="UP000599179">
    <property type="component" value="Unassembled WGS sequence"/>
</dbReference>
<proteinExistence type="predicted"/>
<keyword evidence="2" id="KW-1185">Reference proteome</keyword>
<name>A0ABQ1SFA6_9FLAO</name>
<gene>
    <name evidence="1" type="ORF">GCM10010832_03540</name>
</gene>
<evidence type="ECO:0000313" key="2">
    <source>
        <dbReference type="Proteomes" id="UP000599179"/>
    </source>
</evidence>
<reference evidence="2" key="1">
    <citation type="journal article" date="2019" name="Int. J. Syst. Evol. Microbiol.">
        <title>The Global Catalogue of Microorganisms (GCM) 10K type strain sequencing project: providing services to taxonomists for standard genome sequencing and annotation.</title>
        <authorList>
            <consortium name="The Broad Institute Genomics Platform"/>
            <consortium name="The Broad Institute Genome Sequencing Center for Infectious Disease"/>
            <person name="Wu L."/>
            <person name="Ma J."/>
        </authorList>
    </citation>
    <scope>NUCLEOTIDE SEQUENCE [LARGE SCALE GENOMIC DNA]</scope>
    <source>
        <strain evidence="2">CGMCC 1.12931</strain>
    </source>
</reference>
<comment type="caution">
    <text evidence="1">The sequence shown here is derived from an EMBL/GenBank/DDBJ whole genome shotgun (WGS) entry which is preliminary data.</text>
</comment>
<sequence length="52" mass="6119">MEEDGIKSIGRHADGCVDEVQDRSKKVRKRLKTNFIAQIYYIAKQQNFFKTN</sequence>
<accession>A0ABQ1SFA6</accession>
<evidence type="ECO:0000313" key="1">
    <source>
        <dbReference type="EMBL" id="GGE26109.1"/>
    </source>
</evidence>
<protein>
    <submittedName>
        <fullName evidence="1">Uncharacterized protein</fullName>
    </submittedName>
</protein>